<name>Q56ZS3_ARATH</name>
<reference evidence="1" key="1">
    <citation type="submission" date="2005-03" db="EMBL/GenBank/DDBJ databases">
        <title>Large-scale analysis of RIKEN Arabidopsis full-length (RAFL) cDNAs.</title>
        <authorList>
            <person name="Totoki Y."/>
            <person name="Seki M."/>
            <person name="Ishida J."/>
            <person name="Nakajima M."/>
            <person name="Enju A."/>
            <person name="Kamiya A."/>
            <person name="Narusaka M."/>
            <person name="Shin-i T."/>
            <person name="Nakagawa M."/>
            <person name="Sakamoto N."/>
            <person name="Oishi K."/>
            <person name="Kohara Y."/>
            <person name="Kobayashi M."/>
            <person name="Toyoda A."/>
            <person name="Sakaki Y."/>
            <person name="Sakurai T."/>
            <person name="Iida K."/>
            <person name="Akiyama K."/>
            <person name="Satou M."/>
            <person name="Toyoda T."/>
            <person name="Konagaya A."/>
            <person name="Carninci P."/>
            <person name="Kawai J."/>
            <person name="Hayashizaki Y."/>
            <person name="Shinozaki K."/>
        </authorList>
    </citation>
    <scope>NUCLEOTIDE SEQUENCE</scope>
</reference>
<dbReference type="AlphaFoldDB" id="Q56ZS3"/>
<evidence type="ECO:0000313" key="1">
    <source>
        <dbReference type="EMBL" id="BAD94295.1"/>
    </source>
</evidence>
<organism evidence="1">
    <name type="scientific">Arabidopsis thaliana</name>
    <name type="common">Mouse-ear cress</name>
    <dbReference type="NCBI Taxonomy" id="3702"/>
    <lineage>
        <taxon>Eukaryota</taxon>
        <taxon>Viridiplantae</taxon>
        <taxon>Streptophyta</taxon>
        <taxon>Embryophyta</taxon>
        <taxon>Tracheophyta</taxon>
        <taxon>Spermatophyta</taxon>
        <taxon>Magnoliopsida</taxon>
        <taxon>eudicotyledons</taxon>
        <taxon>Gunneridae</taxon>
        <taxon>Pentapetalae</taxon>
        <taxon>rosids</taxon>
        <taxon>malvids</taxon>
        <taxon>Brassicales</taxon>
        <taxon>Brassicaceae</taxon>
        <taxon>Camelineae</taxon>
        <taxon>Arabidopsis</taxon>
    </lineage>
</organism>
<proteinExistence type="evidence at transcript level"/>
<accession>Q56ZS3</accession>
<dbReference type="EMBL" id="AK220888">
    <property type="protein sequence ID" value="BAD94295.1"/>
    <property type="molecule type" value="mRNA"/>
</dbReference>
<sequence length="39" mass="4231">MSVKIINCSSATLKNLVSSTRGLTFVASMVDCYVMFGKK</sequence>
<protein>
    <submittedName>
        <fullName evidence="1">Uncharacterized protein</fullName>
    </submittedName>
</protein>